<dbReference type="AlphaFoldDB" id="A0AAW1K0F2"/>
<dbReference type="GO" id="GO:0016747">
    <property type="term" value="F:acyltransferase activity, transferring groups other than amino-acyl groups"/>
    <property type="evidence" value="ECO:0007669"/>
    <property type="project" value="InterPro"/>
</dbReference>
<dbReference type="PANTHER" id="PTHR20958:SF9">
    <property type="entry name" value="RE58324P"/>
    <property type="match status" value="1"/>
</dbReference>
<dbReference type="Gene3D" id="3.40.630.30">
    <property type="match status" value="1"/>
</dbReference>
<protein>
    <submittedName>
        <fullName evidence="2">FR47-like protein</fullName>
    </submittedName>
</protein>
<dbReference type="InterPro" id="IPR013653">
    <property type="entry name" value="GCN5-like_dom"/>
</dbReference>
<reference evidence="2 3" key="1">
    <citation type="journal article" date="2024" name="BMC Genomics">
        <title>De novo assembly and annotation of Popillia japonica's genome with initial clues to its potential as an invasive pest.</title>
        <authorList>
            <person name="Cucini C."/>
            <person name="Boschi S."/>
            <person name="Funari R."/>
            <person name="Cardaioli E."/>
            <person name="Iannotti N."/>
            <person name="Marturano G."/>
            <person name="Paoli F."/>
            <person name="Bruttini M."/>
            <person name="Carapelli A."/>
            <person name="Frati F."/>
            <person name="Nardi F."/>
        </authorList>
    </citation>
    <scope>NUCLEOTIDE SEQUENCE [LARGE SCALE GENOMIC DNA]</scope>
    <source>
        <strain evidence="2">DMR45628</strain>
    </source>
</reference>
<dbReference type="PANTHER" id="PTHR20958">
    <property type="entry name" value="GLYCINE N-ACYLTRANSFERASE-LIKE PROTEIN"/>
    <property type="match status" value="1"/>
</dbReference>
<name>A0AAW1K0F2_POPJA</name>
<comment type="caution">
    <text evidence="2">The sequence shown here is derived from an EMBL/GenBank/DDBJ whole genome shotgun (WGS) entry which is preliminary data.</text>
</comment>
<organism evidence="2 3">
    <name type="scientific">Popillia japonica</name>
    <name type="common">Japanese beetle</name>
    <dbReference type="NCBI Taxonomy" id="7064"/>
    <lineage>
        <taxon>Eukaryota</taxon>
        <taxon>Metazoa</taxon>
        <taxon>Ecdysozoa</taxon>
        <taxon>Arthropoda</taxon>
        <taxon>Hexapoda</taxon>
        <taxon>Insecta</taxon>
        <taxon>Pterygota</taxon>
        <taxon>Neoptera</taxon>
        <taxon>Endopterygota</taxon>
        <taxon>Coleoptera</taxon>
        <taxon>Polyphaga</taxon>
        <taxon>Scarabaeiformia</taxon>
        <taxon>Scarabaeidae</taxon>
        <taxon>Rutelinae</taxon>
        <taxon>Popillia</taxon>
    </lineage>
</organism>
<accession>A0AAW1K0F2</accession>
<keyword evidence="3" id="KW-1185">Reference proteome</keyword>
<dbReference type="Proteomes" id="UP001458880">
    <property type="component" value="Unassembled WGS sequence"/>
</dbReference>
<proteinExistence type="predicted"/>
<dbReference type="SUPFAM" id="SSF55729">
    <property type="entry name" value="Acyl-CoA N-acyltransferases (Nat)"/>
    <property type="match status" value="1"/>
</dbReference>
<dbReference type="Pfam" id="PF08445">
    <property type="entry name" value="FR47"/>
    <property type="match status" value="1"/>
</dbReference>
<dbReference type="InterPro" id="IPR053225">
    <property type="entry name" value="Acyl-CoA_N-acyltransferase"/>
</dbReference>
<sequence length="308" mass="35452">MEEVLTEGRNFKLVNEEELPEILEVLARYLPDSIKIHQTLQTYLKDRVWDFHFYVTKTWPEQLVVLHFPGMTQTPNGKLYESFSVFCPTEQLDDLELLFSENVLIDWTQPIYLNFTHGKIMERIQDFYADKGTAETLLGDIYVVDTSTDRPKDIDSLDGCVFPDQAEIMQLTRQHAQTIHDLYPANHMESVEIFEKLIDKLPCYGVFSASGDLAAWMVQSYYGAMFSMQTKPEYRRKGYGIYLARYLTKVVTERGYLPFVVIRPENDASKSLYTKLGFKKNFQTVRAILRPNEMNGDDGGQGGGTNAS</sequence>
<dbReference type="InterPro" id="IPR000182">
    <property type="entry name" value="GNAT_dom"/>
</dbReference>
<gene>
    <name evidence="2" type="ORF">QE152_g25694</name>
</gene>
<evidence type="ECO:0000259" key="1">
    <source>
        <dbReference type="PROSITE" id="PS51186"/>
    </source>
</evidence>
<dbReference type="InterPro" id="IPR016181">
    <property type="entry name" value="Acyl_CoA_acyltransferase"/>
</dbReference>
<dbReference type="PROSITE" id="PS51186">
    <property type="entry name" value="GNAT"/>
    <property type="match status" value="1"/>
</dbReference>
<evidence type="ECO:0000313" key="3">
    <source>
        <dbReference type="Proteomes" id="UP001458880"/>
    </source>
</evidence>
<evidence type="ECO:0000313" key="2">
    <source>
        <dbReference type="EMBL" id="KAK9711059.1"/>
    </source>
</evidence>
<feature type="domain" description="N-acetyltransferase" evidence="1">
    <location>
        <begin position="166"/>
        <end position="295"/>
    </location>
</feature>
<dbReference type="EMBL" id="JASPKY010000285">
    <property type="protein sequence ID" value="KAK9711059.1"/>
    <property type="molecule type" value="Genomic_DNA"/>
</dbReference>